<evidence type="ECO:0000256" key="5">
    <source>
        <dbReference type="ARBA" id="ARBA00022989"/>
    </source>
</evidence>
<evidence type="ECO:0000313" key="9">
    <source>
        <dbReference type="Proteomes" id="UP000194309"/>
    </source>
</evidence>
<comment type="catalytic activity">
    <reaction evidence="7">
        <text>L-cysteinyl-[prolipoprotein] + a 1,2-diacyl-sn-glycero-3-phospho-(1'-sn-glycerol) = an S-1,2-diacyl-sn-glyceryl-L-cysteinyl-[prolipoprotein] + sn-glycerol 1-phosphate + H(+)</text>
        <dbReference type="Rhea" id="RHEA:56712"/>
        <dbReference type="Rhea" id="RHEA-COMP:14679"/>
        <dbReference type="Rhea" id="RHEA-COMP:14680"/>
        <dbReference type="ChEBI" id="CHEBI:15378"/>
        <dbReference type="ChEBI" id="CHEBI:29950"/>
        <dbReference type="ChEBI" id="CHEBI:57685"/>
        <dbReference type="ChEBI" id="CHEBI:64716"/>
        <dbReference type="ChEBI" id="CHEBI:140658"/>
        <dbReference type="EC" id="2.5.1.145"/>
    </reaction>
</comment>
<dbReference type="KEGG" id="cdev:CIGN_1211"/>
<dbReference type="PROSITE" id="PS01311">
    <property type="entry name" value="LGT"/>
    <property type="match status" value="1"/>
</dbReference>
<keyword evidence="2 7" id="KW-1003">Cell membrane</keyword>
<feature type="transmembrane region" description="Helical" evidence="7">
    <location>
        <begin position="62"/>
        <end position="81"/>
    </location>
</feature>
<dbReference type="NCBIfam" id="TIGR00544">
    <property type="entry name" value="lgt"/>
    <property type="match status" value="1"/>
</dbReference>
<dbReference type="PANTHER" id="PTHR30589:SF0">
    <property type="entry name" value="PHOSPHATIDYLGLYCEROL--PROLIPOPROTEIN DIACYLGLYCERYL TRANSFERASE"/>
    <property type="match status" value="1"/>
</dbReference>
<keyword evidence="3 7" id="KW-0808">Transferase</keyword>
<dbReference type="Proteomes" id="UP000194309">
    <property type="component" value="Chromosome"/>
</dbReference>
<comment type="subcellular location">
    <subcellularLocation>
        <location evidence="7">Cell membrane</location>
        <topology evidence="7">Multi-pass membrane protein</topology>
    </subcellularLocation>
</comment>
<keyword evidence="5 7" id="KW-1133">Transmembrane helix</keyword>
<dbReference type="AlphaFoldDB" id="A0A1X9ST89"/>
<feature type="binding site" evidence="7">
    <location>
        <position position="154"/>
    </location>
    <ligand>
        <name>a 1,2-diacyl-sn-glycero-3-phospho-(1'-sn-glycerol)</name>
        <dbReference type="ChEBI" id="CHEBI:64716"/>
    </ligand>
</feature>
<evidence type="ECO:0000256" key="6">
    <source>
        <dbReference type="ARBA" id="ARBA00023136"/>
    </source>
</evidence>
<dbReference type="Pfam" id="PF01790">
    <property type="entry name" value="LGT"/>
    <property type="match status" value="1"/>
</dbReference>
<name>A0A1X9ST89_9BACT</name>
<accession>A0A1X9ST89</accession>
<dbReference type="UniPathway" id="UPA00664"/>
<reference evidence="8 9" key="1">
    <citation type="journal article" date="2017" name="Genome Biol. Evol.">
        <title>Comparative Genomic Analysis Identifies a Campylobacter Clade Deficient in Selenium Metabolism.</title>
        <authorList>
            <person name="Miller W.G."/>
            <person name="Yee E."/>
            <person name="Lopes B.S."/>
            <person name="Chapman M.H."/>
            <person name="Huynh S."/>
            <person name="Bono J.L."/>
            <person name="Parker C.T."/>
            <person name="Strachan N.J.C."/>
            <person name="Forbes K.J."/>
        </authorList>
    </citation>
    <scope>NUCLEOTIDE SEQUENCE [LARGE SCALE GENOMIC DNA]</scope>
    <source>
        <strain evidence="8 9">NCTC 13003</strain>
    </source>
</reference>
<protein>
    <recommendedName>
        <fullName evidence="7">Phosphatidylglycerol--prolipoprotein diacylglyceryl transferase</fullName>
        <ecNumber evidence="7">2.5.1.145</ecNumber>
    </recommendedName>
</protein>
<sequence length="271" mass="31448">MTLNSWNLIYLNMNPVAFSLFGLNIHWYGIMYVLALLVALWMAKFFVKKDKLPISNSLLDSYFFWVEIGVILGARLGYIIIYDPNTLYYLTQPWQIFNPFINGEFVGIRGMSYHGAVVGFIIATLLFCYKFKQNILLYLDLVAISVPLGYIFGRVGNFLNQELIGRTTDVSWGVVSAGVLRHPSQLYEAVLEGLVIFIILYFYRIYKRFNGELIALYAMLYPIMRFICEFYREPDFGIGFVAFGLSMGQILSIIMFGFGLWLYIWLKWVKK</sequence>
<feature type="transmembrane region" description="Helical" evidence="7">
    <location>
        <begin position="186"/>
        <end position="206"/>
    </location>
</feature>
<organism evidence="8 9">
    <name type="scientific">Campylobacter devanensis</name>
    <dbReference type="NCBI Taxonomy" id="3161138"/>
    <lineage>
        <taxon>Bacteria</taxon>
        <taxon>Pseudomonadati</taxon>
        <taxon>Campylobacterota</taxon>
        <taxon>Epsilonproteobacteria</taxon>
        <taxon>Campylobacterales</taxon>
        <taxon>Campylobacteraceae</taxon>
        <taxon>Campylobacter</taxon>
    </lineage>
</organism>
<comment type="pathway">
    <text evidence="7">Protein modification; lipoprotein biosynthesis (diacylglyceryl transfer).</text>
</comment>
<dbReference type="GO" id="GO:0008961">
    <property type="term" value="F:phosphatidylglycerol-prolipoprotein diacylglyceryl transferase activity"/>
    <property type="evidence" value="ECO:0007669"/>
    <property type="project" value="UniProtKB-UniRule"/>
</dbReference>
<keyword evidence="9" id="KW-1185">Reference proteome</keyword>
<evidence type="ECO:0000256" key="7">
    <source>
        <dbReference type="HAMAP-Rule" id="MF_01147"/>
    </source>
</evidence>
<dbReference type="GO" id="GO:0042158">
    <property type="term" value="P:lipoprotein biosynthetic process"/>
    <property type="evidence" value="ECO:0007669"/>
    <property type="project" value="UniProtKB-UniRule"/>
</dbReference>
<dbReference type="EMBL" id="CP018788">
    <property type="protein sequence ID" value="ARQ99473.1"/>
    <property type="molecule type" value="Genomic_DNA"/>
</dbReference>
<evidence type="ECO:0000256" key="2">
    <source>
        <dbReference type="ARBA" id="ARBA00022475"/>
    </source>
</evidence>
<dbReference type="PANTHER" id="PTHR30589">
    <property type="entry name" value="PROLIPOPROTEIN DIACYLGLYCERYL TRANSFERASE"/>
    <property type="match status" value="1"/>
</dbReference>
<comment type="similarity">
    <text evidence="1 7">Belongs to the Lgt family.</text>
</comment>
<feature type="transmembrane region" description="Helical" evidence="7">
    <location>
        <begin position="135"/>
        <end position="153"/>
    </location>
</feature>
<proteinExistence type="inferred from homology"/>
<keyword evidence="4 7" id="KW-0812">Transmembrane</keyword>
<feature type="transmembrane region" description="Helical" evidence="7">
    <location>
        <begin position="20"/>
        <end position="41"/>
    </location>
</feature>
<dbReference type="STRING" id="1660064.CIGN_1211"/>
<keyword evidence="6 7" id="KW-0472">Membrane</keyword>
<comment type="function">
    <text evidence="7">Catalyzes the transfer of the diacylglyceryl group from phosphatidylglycerol to the sulfhydryl group of the N-terminal cysteine of a prolipoprotein, the first step in the formation of mature lipoproteins.</text>
</comment>
<evidence type="ECO:0000313" key="8">
    <source>
        <dbReference type="EMBL" id="ARQ99473.1"/>
    </source>
</evidence>
<gene>
    <name evidence="7 8" type="primary">lgt</name>
    <name evidence="8" type="ORF">CIGN_1211</name>
</gene>
<dbReference type="InterPro" id="IPR001640">
    <property type="entry name" value="Lgt"/>
</dbReference>
<evidence type="ECO:0000256" key="3">
    <source>
        <dbReference type="ARBA" id="ARBA00022679"/>
    </source>
</evidence>
<feature type="transmembrane region" description="Helical" evidence="7">
    <location>
        <begin position="111"/>
        <end position="128"/>
    </location>
</feature>
<dbReference type="HAMAP" id="MF_01147">
    <property type="entry name" value="Lgt"/>
    <property type="match status" value="1"/>
</dbReference>
<feature type="transmembrane region" description="Helical" evidence="7">
    <location>
        <begin position="213"/>
        <end position="232"/>
    </location>
</feature>
<dbReference type="EC" id="2.5.1.145" evidence="7"/>
<evidence type="ECO:0000256" key="1">
    <source>
        <dbReference type="ARBA" id="ARBA00007150"/>
    </source>
</evidence>
<feature type="transmembrane region" description="Helical" evidence="7">
    <location>
        <begin position="238"/>
        <end position="266"/>
    </location>
</feature>
<dbReference type="GO" id="GO:0005886">
    <property type="term" value="C:plasma membrane"/>
    <property type="evidence" value="ECO:0007669"/>
    <property type="project" value="UniProtKB-SubCell"/>
</dbReference>
<evidence type="ECO:0000256" key="4">
    <source>
        <dbReference type="ARBA" id="ARBA00022692"/>
    </source>
</evidence>